<evidence type="ECO:0000313" key="1">
    <source>
        <dbReference type="EMBL" id="CCI82159.1"/>
    </source>
</evidence>
<keyword evidence="2" id="KW-1185">Reference proteome</keyword>
<sequence>MSFEEIGKITETPLDHSFLRYKKELKDYGFEVAKISLKNESVKFKKLG</sequence>
<comment type="caution">
    <text evidence="1">The sequence shown here is derived from an EMBL/GenBank/DDBJ whole genome shotgun (WGS) entry which is preliminary data.</text>
</comment>
<dbReference type="eggNOG" id="ENOG50330FY">
    <property type="taxonomic scope" value="Bacteria"/>
</dbReference>
<protein>
    <submittedName>
        <fullName evidence="1">Uncharacterized protein</fullName>
    </submittedName>
</protein>
<gene>
    <name evidence="1" type="ORF">BN55_02315</name>
</gene>
<dbReference type="EMBL" id="CAKE01000015">
    <property type="protein sequence ID" value="CCI82159.1"/>
    <property type="molecule type" value="Genomic_DNA"/>
</dbReference>
<dbReference type="AlphaFoldDB" id="I7LAD4"/>
<reference evidence="1 2" key="1">
    <citation type="submission" date="2012-06" db="EMBL/GenBank/DDBJ databases">
        <title>Draft Genome Sequence of Lactobacillus hominis Strain CRBIP 24.179T, isolated from human intestine.</title>
        <authorList>
            <person name="Cousin S."/>
            <person name="Ma L."/>
            <person name="Bizet C."/>
            <person name="Loux V."/>
            <person name="Bouchier C."/>
            <person name="Clermont D."/>
            <person name="Creno S."/>
        </authorList>
    </citation>
    <scope>NUCLEOTIDE SEQUENCE [LARGE SCALE GENOMIC DNA]</scope>
    <source>
        <strain evidence="2">CRBIP 24.179T</strain>
    </source>
</reference>
<dbReference type="Proteomes" id="UP000009320">
    <property type="component" value="Unassembled WGS sequence"/>
</dbReference>
<organism evidence="1 2">
    <name type="scientific">Lactobacillus hominis DSM 23910 = CRBIP 24.179</name>
    <dbReference type="NCBI Taxonomy" id="1423758"/>
    <lineage>
        <taxon>Bacteria</taxon>
        <taxon>Bacillati</taxon>
        <taxon>Bacillota</taxon>
        <taxon>Bacilli</taxon>
        <taxon>Lactobacillales</taxon>
        <taxon>Lactobacillaceae</taxon>
        <taxon>Lactobacillus</taxon>
    </lineage>
</organism>
<accession>I7LAD4</accession>
<name>I7LAD4_9LACO</name>
<evidence type="ECO:0000313" key="2">
    <source>
        <dbReference type="Proteomes" id="UP000009320"/>
    </source>
</evidence>
<proteinExistence type="predicted"/>